<feature type="transmembrane region" description="Helical" evidence="2">
    <location>
        <begin position="483"/>
        <end position="505"/>
    </location>
</feature>
<dbReference type="OrthoDB" id="70250at2759"/>
<name>A0A1Q3CRB9_CEPFO</name>
<feature type="transmembrane region" description="Helical" evidence="2">
    <location>
        <begin position="526"/>
        <end position="551"/>
    </location>
</feature>
<dbReference type="Pfam" id="PF05024">
    <property type="entry name" value="Gpi1"/>
    <property type="match status" value="1"/>
</dbReference>
<organism evidence="3 4">
    <name type="scientific">Cephalotus follicularis</name>
    <name type="common">Albany pitcher plant</name>
    <dbReference type="NCBI Taxonomy" id="3775"/>
    <lineage>
        <taxon>Eukaryota</taxon>
        <taxon>Viridiplantae</taxon>
        <taxon>Streptophyta</taxon>
        <taxon>Embryophyta</taxon>
        <taxon>Tracheophyta</taxon>
        <taxon>Spermatophyta</taxon>
        <taxon>Magnoliopsida</taxon>
        <taxon>eudicotyledons</taxon>
        <taxon>Gunneridae</taxon>
        <taxon>Pentapetalae</taxon>
        <taxon>rosids</taxon>
        <taxon>fabids</taxon>
        <taxon>Oxalidales</taxon>
        <taxon>Cephalotaceae</taxon>
        <taxon>Cephalotus</taxon>
    </lineage>
</organism>
<dbReference type="PANTHER" id="PTHR47555">
    <property type="entry name" value="N-ACETYLGLUCOSAMINYL TRANSFERASE COMPONENT FAMILY PROTEIN / GPI1 FAMILY PROTEIN"/>
    <property type="match status" value="1"/>
</dbReference>
<dbReference type="AlphaFoldDB" id="A0A1Q3CRB9"/>
<evidence type="ECO:0000313" key="3">
    <source>
        <dbReference type="EMBL" id="GAV82790.1"/>
    </source>
</evidence>
<keyword evidence="2" id="KW-1133">Transmembrane helix</keyword>
<dbReference type="GO" id="GO:0016020">
    <property type="term" value="C:membrane"/>
    <property type="evidence" value="ECO:0007669"/>
    <property type="project" value="InterPro"/>
</dbReference>
<gene>
    <name evidence="3" type="ORF">CFOL_v3_26241</name>
</gene>
<dbReference type="Proteomes" id="UP000187406">
    <property type="component" value="Unassembled WGS sequence"/>
</dbReference>
<reference evidence="4" key="1">
    <citation type="submission" date="2016-04" db="EMBL/GenBank/DDBJ databases">
        <title>Cephalotus genome sequencing.</title>
        <authorList>
            <person name="Fukushima K."/>
            <person name="Hasebe M."/>
            <person name="Fang X."/>
        </authorList>
    </citation>
    <scope>NUCLEOTIDE SEQUENCE [LARGE SCALE GENOMIC DNA]</scope>
    <source>
        <strain evidence="4">cv. St1</strain>
    </source>
</reference>
<keyword evidence="2" id="KW-0472">Membrane</keyword>
<proteinExistence type="predicted"/>
<dbReference type="EMBL" id="BDDD01002722">
    <property type="protein sequence ID" value="GAV82790.1"/>
    <property type="molecule type" value="Genomic_DNA"/>
</dbReference>
<feature type="transmembrane region" description="Helical" evidence="2">
    <location>
        <begin position="270"/>
        <end position="291"/>
    </location>
</feature>
<dbReference type="GO" id="GO:0006506">
    <property type="term" value="P:GPI anchor biosynthetic process"/>
    <property type="evidence" value="ECO:0007669"/>
    <property type="project" value="InterPro"/>
</dbReference>
<dbReference type="InterPro" id="IPR007720">
    <property type="entry name" value="PigQ/GPI1"/>
</dbReference>
<keyword evidence="2" id="KW-0812">Transmembrane</keyword>
<feature type="transmembrane region" description="Helical" evidence="2">
    <location>
        <begin position="557"/>
        <end position="582"/>
    </location>
</feature>
<dbReference type="InParanoid" id="A0A1Q3CRB9"/>
<dbReference type="PANTHER" id="PTHR47555:SF2">
    <property type="entry name" value="N-ACETYLGLUCOSAMINYL TRANSFERASE COMPONENT FAMILY PROTEIN _ GPI1 FAMILY PROTEIN"/>
    <property type="match status" value="1"/>
</dbReference>
<sequence>MRRKCRIWWPKDLSLSEPSATNDFLFGWFISASSASIDVVVAFAYNEASLSRCPSGRIEQEILHDTNGMMPMFLQNKSKFSLLGQCAANIRGTGHLLSNGIEENERRKSSNSVITSASDEQDLSRKNRGQWICGCHELHGLLVKSRQASIGSSHWIHLVYDCHEQFGREVLWIPKLQHIHWNKQIVSQCDVHVIIYETPMFGSHHFSLCIWSSEQVKTPLNRPKWFNELHQKQPLNDLDTVILAINSVAATKLKFERSVGSKGSFARSIIFVWQLLAISMASLSTIYYILVQILHGILSWGSETWLYVISARLFSTTWMNIQVRCCQILYWPIYLQDNDLRSQSCVEFAEKAALHKHSMWSSLAADVLLGNSIGFALLFYADSACLWILKFANDITNELLRSGCVWLMGVPAGFKLNTELAGALGMICLHTIQIWSALWIFVGFLSIYLLKGLAILGILFGATIPAALIIDIIALATLHVSTLYSLISILYSLQIQVLAALWRLFRGRKWNPLRERLDSYDYSVKQHVVGSLLFTPVLLLLPTTSVFYIYYTILKTAICIVCILIEVTISVIHATPYIKILLWMLRPRRFPSGIWFEIASCRSDGIHSPEVVSGEEIDPPSENLLPKENMCRKRSCVLVSILHSNNLSIGQILLPHYRKVFSGVLGFLAKSAYAVLTGKRIASTLGTDLPPTMPWMFIPYKEYWHQCLNSILACVGDGDCSKPPTFELI</sequence>
<dbReference type="STRING" id="3775.A0A1Q3CRB9"/>
<accession>A0A1Q3CRB9</accession>
<dbReference type="FunCoup" id="A0A1Q3CRB9">
    <property type="interactions" value="400"/>
</dbReference>
<feature type="transmembrane region" description="Helical" evidence="2">
    <location>
        <begin position="420"/>
        <end position="441"/>
    </location>
</feature>
<feature type="transmembrane region" description="Helical" evidence="2">
    <location>
        <begin position="363"/>
        <end position="381"/>
    </location>
</feature>
<keyword evidence="4" id="KW-1185">Reference proteome</keyword>
<evidence type="ECO:0000256" key="1">
    <source>
        <dbReference type="SAM" id="MobiDB-lite"/>
    </source>
</evidence>
<comment type="caution">
    <text evidence="3">The sequence shown here is derived from an EMBL/GenBank/DDBJ whole genome shotgun (WGS) entry which is preliminary data.</text>
</comment>
<feature type="region of interest" description="Disordered" evidence="1">
    <location>
        <begin position="101"/>
        <end position="121"/>
    </location>
</feature>
<protein>
    <submittedName>
        <fullName evidence="3">Gpi1 domain-containing protein</fullName>
    </submittedName>
</protein>
<evidence type="ECO:0000313" key="4">
    <source>
        <dbReference type="Proteomes" id="UP000187406"/>
    </source>
</evidence>
<evidence type="ECO:0000256" key="2">
    <source>
        <dbReference type="SAM" id="Phobius"/>
    </source>
</evidence>
<feature type="transmembrane region" description="Helical" evidence="2">
    <location>
        <begin position="453"/>
        <end position="477"/>
    </location>
</feature>